<keyword evidence="2" id="KW-0106">Calcium</keyword>
<name>B4MR07_DROWI</name>
<feature type="domain" description="EF-hand" evidence="3">
    <location>
        <begin position="80"/>
        <end position="115"/>
    </location>
</feature>
<reference evidence="4 5" key="1">
    <citation type="journal article" date="2007" name="Nature">
        <title>Evolution of genes and genomes on the Drosophila phylogeny.</title>
        <authorList>
            <consortium name="Drosophila 12 Genomes Consortium"/>
            <person name="Clark A.G."/>
            <person name="Eisen M.B."/>
            <person name="Smith D.R."/>
            <person name="Bergman C.M."/>
            <person name="Oliver B."/>
            <person name="Markow T.A."/>
            <person name="Kaufman T.C."/>
            <person name="Kellis M."/>
            <person name="Gelbart W."/>
            <person name="Iyer V.N."/>
            <person name="Pollard D.A."/>
            <person name="Sackton T.B."/>
            <person name="Larracuente A.M."/>
            <person name="Singh N.D."/>
            <person name="Abad J.P."/>
            <person name="Abt D.N."/>
            <person name="Adryan B."/>
            <person name="Aguade M."/>
            <person name="Akashi H."/>
            <person name="Anderson W.W."/>
            <person name="Aquadro C.F."/>
            <person name="Ardell D.H."/>
            <person name="Arguello R."/>
            <person name="Artieri C.G."/>
            <person name="Barbash D.A."/>
            <person name="Barker D."/>
            <person name="Barsanti P."/>
            <person name="Batterham P."/>
            <person name="Batzoglou S."/>
            <person name="Begun D."/>
            <person name="Bhutkar A."/>
            <person name="Blanco E."/>
            <person name="Bosak S.A."/>
            <person name="Bradley R.K."/>
            <person name="Brand A.D."/>
            <person name="Brent M.R."/>
            <person name="Brooks A.N."/>
            <person name="Brown R.H."/>
            <person name="Butlin R.K."/>
            <person name="Caggese C."/>
            <person name="Calvi B.R."/>
            <person name="Bernardo de Carvalho A."/>
            <person name="Caspi A."/>
            <person name="Castrezana S."/>
            <person name="Celniker S.E."/>
            <person name="Chang J.L."/>
            <person name="Chapple C."/>
            <person name="Chatterji S."/>
            <person name="Chinwalla A."/>
            <person name="Civetta A."/>
            <person name="Clifton S.W."/>
            <person name="Comeron J.M."/>
            <person name="Costello J.C."/>
            <person name="Coyne J.A."/>
            <person name="Daub J."/>
            <person name="David R.G."/>
            <person name="Delcher A.L."/>
            <person name="Delehaunty K."/>
            <person name="Do C.B."/>
            <person name="Ebling H."/>
            <person name="Edwards K."/>
            <person name="Eickbush T."/>
            <person name="Evans J.D."/>
            <person name="Filipski A."/>
            <person name="Findeiss S."/>
            <person name="Freyhult E."/>
            <person name="Fulton L."/>
            <person name="Fulton R."/>
            <person name="Garcia A.C."/>
            <person name="Gardiner A."/>
            <person name="Garfield D.A."/>
            <person name="Garvin B.E."/>
            <person name="Gibson G."/>
            <person name="Gilbert D."/>
            <person name="Gnerre S."/>
            <person name="Godfrey J."/>
            <person name="Good R."/>
            <person name="Gotea V."/>
            <person name="Gravely B."/>
            <person name="Greenberg A.J."/>
            <person name="Griffiths-Jones S."/>
            <person name="Gross S."/>
            <person name="Guigo R."/>
            <person name="Gustafson E.A."/>
            <person name="Haerty W."/>
            <person name="Hahn M.W."/>
            <person name="Halligan D.L."/>
            <person name="Halpern A.L."/>
            <person name="Halter G.M."/>
            <person name="Han M.V."/>
            <person name="Heger A."/>
            <person name="Hillier L."/>
            <person name="Hinrichs A.S."/>
            <person name="Holmes I."/>
            <person name="Hoskins R.A."/>
            <person name="Hubisz M.J."/>
            <person name="Hultmark D."/>
            <person name="Huntley M.A."/>
            <person name="Jaffe D.B."/>
            <person name="Jagadeeshan S."/>
            <person name="Jeck W.R."/>
            <person name="Johnson J."/>
            <person name="Jones C.D."/>
            <person name="Jordan W.C."/>
            <person name="Karpen G.H."/>
            <person name="Kataoka E."/>
            <person name="Keightley P.D."/>
            <person name="Kheradpour P."/>
            <person name="Kirkness E.F."/>
            <person name="Koerich L.B."/>
            <person name="Kristiansen K."/>
            <person name="Kudrna D."/>
            <person name="Kulathinal R.J."/>
            <person name="Kumar S."/>
            <person name="Kwok R."/>
            <person name="Lander E."/>
            <person name="Langley C.H."/>
            <person name="Lapoint R."/>
            <person name="Lazzaro B.P."/>
            <person name="Lee S.J."/>
            <person name="Levesque L."/>
            <person name="Li R."/>
            <person name="Lin C.F."/>
            <person name="Lin M.F."/>
            <person name="Lindblad-Toh K."/>
            <person name="Llopart A."/>
            <person name="Long M."/>
            <person name="Low L."/>
            <person name="Lozovsky E."/>
            <person name="Lu J."/>
            <person name="Luo M."/>
            <person name="Machado C.A."/>
            <person name="Makalowski W."/>
            <person name="Marzo M."/>
            <person name="Matsuda M."/>
            <person name="Matzkin L."/>
            <person name="McAllister B."/>
            <person name="McBride C.S."/>
            <person name="McKernan B."/>
            <person name="McKernan K."/>
            <person name="Mendez-Lago M."/>
            <person name="Minx P."/>
            <person name="Mollenhauer M.U."/>
            <person name="Montooth K."/>
            <person name="Mount S.M."/>
            <person name="Mu X."/>
            <person name="Myers E."/>
            <person name="Negre B."/>
            <person name="Newfeld S."/>
            <person name="Nielsen R."/>
            <person name="Noor M.A."/>
            <person name="O'Grady P."/>
            <person name="Pachter L."/>
            <person name="Papaceit M."/>
            <person name="Parisi M.J."/>
            <person name="Parisi M."/>
            <person name="Parts L."/>
            <person name="Pedersen J.S."/>
            <person name="Pesole G."/>
            <person name="Phillippy A.M."/>
            <person name="Ponting C.P."/>
            <person name="Pop M."/>
            <person name="Porcelli D."/>
            <person name="Powell J.R."/>
            <person name="Prohaska S."/>
            <person name="Pruitt K."/>
            <person name="Puig M."/>
            <person name="Quesneville H."/>
            <person name="Ram K.R."/>
            <person name="Rand D."/>
            <person name="Rasmussen M.D."/>
            <person name="Reed L.K."/>
            <person name="Reenan R."/>
            <person name="Reily A."/>
            <person name="Remington K.A."/>
            <person name="Rieger T.T."/>
            <person name="Ritchie M.G."/>
            <person name="Robin C."/>
            <person name="Rogers Y.H."/>
            <person name="Rohde C."/>
            <person name="Rozas J."/>
            <person name="Rubenfield M.J."/>
            <person name="Ruiz A."/>
            <person name="Russo S."/>
            <person name="Salzberg S.L."/>
            <person name="Sanchez-Gracia A."/>
            <person name="Saranga D.J."/>
            <person name="Sato H."/>
            <person name="Schaeffer S.W."/>
            <person name="Schatz M.C."/>
            <person name="Schlenke T."/>
            <person name="Schwartz R."/>
            <person name="Segarra C."/>
            <person name="Singh R.S."/>
            <person name="Sirot L."/>
            <person name="Sirota M."/>
            <person name="Sisneros N.B."/>
            <person name="Smith C.D."/>
            <person name="Smith T.F."/>
            <person name="Spieth J."/>
            <person name="Stage D.E."/>
            <person name="Stark A."/>
            <person name="Stephan W."/>
            <person name="Strausberg R.L."/>
            <person name="Strempel S."/>
            <person name="Sturgill D."/>
            <person name="Sutton G."/>
            <person name="Sutton G.G."/>
            <person name="Tao W."/>
            <person name="Teichmann S."/>
            <person name="Tobari Y.N."/>
            <person name="Tomimura Y."/>
            <person name="Tsolas J.M."/>
            <person name="Valente V.L."/>
            <person name="Venter E."/>
            <person name="Venter J.C."/>
            <person name="Vicario S."/>
            <person name="Vieira F.G."/>
            <person name="Vilella A.J."/>
            <person name="Villasante A."/>
            <person name="Walenz B."/>
            <person name="Wang J."/>
            <person name="Wasserman M."/>
            <person name="Watts T."/>
            <person name="Wilson D."/>
            <person name="Wilson R.K."/>
            <person name="Wing R.A."/>
            <person name="Wolfner M.F."/>
            <person name="Wong A."/>
            <person name="Wong G.K."/>
            <person name="Wu C.I."/>
            <person name="Wu G."/>
            <person name="Yamamoto D."/>
            <person name="Yang H.P."/>
            <person name="Yang S.P."/>
            <person name="Yorke J.A."/>
            <person name="Yoshida K."/>
            <person name="Zdobnov E."/>
            <person name="Zhang P."/>
            <person name="Zhang Y."/>
            <person name="Zimin A.V."/>
            <person name="Baldwin J."/>
            <person name="Abdouelleil A."/>
            <person name="Abdulkadir J."/>
            <person name="Abebe A."/>
            <person name="Abera B."/>
            <person name="Abreu J."/>
            <person name="Acer S.C."/>
            <person name="Aftuck L."/>
            <person name="Alexander A."/>
            <person name="An P."/>
            <person name="Anderson E."/>
            <person name="Anderson S."/>
            <person name="Arachi H."/>
            <person name="Azer M."/>
            <person name="Bachantsang P."/>
            <person name="Barry A."/>
            <person name="Bayul T."/>
            <person name="Berlin A."/>
            <person name="Bessette D."/>
            <person name="Bloom T."/>
            <person name="Blye J."/>
            <person name="Boguslavskiy L."/>
            <person name="Bonnet C."/>
            <person name="Boukhgalter B."/>
            <person name="Bourzgui I."/>
            <person name="Brown A."/>
            <person name="Cahill P."/>
            <person name="Channer S."/>
            <person name="Cheshatsang Y."/>
            <person name="Chuda L."/>
            <person name="Citroen M."/>
            <person name="Collymore A."/>
            <person name="Cooke P."/>
            <person name="Costello M."/>
            <person name="D'Aco K."/>
            <person name="Daza R."/>
            <person name="De Haan G."/>
            <person name="DeGray S."/>
            <person name="DeMaso C."/>
            <person name="Dhargay N."/>
            <person name="Dooley K."/>
            <person name="Dooley E."/>
            <person name="Doricent M."/>
            <person name="Dorje P."/>
            <person name="Dorjee K."/>
            <person name="Dupes A."/>
            <person name="Elong R."/>
            <person name="Falk J."/>
            <person name="Farina A."/>
            <person name="Faro S."/>
            <person name="Ferguson D."/>
            <person name="Fisher S."/>
            <person name="Foley C.D."/>
            <person name="Franke A."/>
            <person name="Friedrich D."/>
            <person name="Gadbois L."/>
            <person name="Gearin G."/>
            <person name="Gearin C.R."/>
            <person name="Giannoukos G."/>
            <person name="Goode T."/>
            <person name="Graham J."/>
            <person name="Grandbois E."/>
            <person name="Grewal S."/>
            <person name="Gyaltsen K."/>
            <person name="Hafez N."/>
            <person name="Hagos B."/>
            <person name="Hall J."/>
            <person name="Henson C."/>
            <person name="Hollinger A."/>
            <person name="Honan T."/>
            <person name="Huard M.D."/>
            <person name="Hughes L."/>
            <person name="Hurhula B."/>
            <person name="Husby M.E."/>
            <person name="Kamat A."/>
            <person name="Kanga B."/>
            <person name="Kashin S."/>
            <person name="Khazanovich D."/>
            <person name="Kisner P."/>
            <person name="Lance K."/>
            <person name="Lara M."/>
            <person name="Lee W."/>
            <person name="Lennon N."/>
            <person name="Letendre F."/>
            <person name="LeVine R."/>
            <person name="Lipovsky A."/>
            <person name="Liu X."/>
            <person name="Liu J."/>
            <person name="Liu S."/>
            <person name="Lokyitsang T."/>
            <person name="Lokyitsang Y."/>
            <person name="Lubonja R."/>
            <person name="Lui A."/>
            <person name="MacDonald P."/>
            <person name="Magnisalis V."/>
            <person name="Maru K."/>
            <person name="Matthews C."/>
            <person name="McCusker W."/>
            <person name="McDonough S."/>
            <person name="Mehta T."/>
            <person name="Meldrim J."/>
            <person name="Meneus L."/>
            <person name="Mihai O."/>
            <person name="Mihalev A."/>
            <person name="Mihova T."/>
            <person name="Mittelman R."/>
            <person name="Mlenga V."/>
            <person name="Montmayeur A."/>
            <person name="Mulrain L."/>
            <person name="Navidi A."/>
            <person name="Naylor J."/>
            <person name="Negash T."/>
            <person name="Nguyen T."/>
            <person name="Nguyen N."/>
            <person name="Nicol R."/>
            <person name="Norbu C."/>
            <person name="Norbu N."/>
            <person name="Novod N."/>
            <person name="O'Neill B."/>
            <person name="Osman S."/>
            <person name="Markiewicz E."/>
            <person name="Oyono O.L."/>
            <person name="Patti C."/>
            <person name="Phunkhang P."/>
            <person name="Pierre F."/>
            <person name="Priest M."/>
            <person name="Raghuraman S."/>
            <person name="Rege F."/>
            <person name="Reyes R."/>
            <person name="Rise C."/>
            <person name="Rogov P."/>
            <person name="Ross K."/>
            <person name="Ryan E."/>
            <person name="Settipalli S."/>
            <person name="Shea T."/>
            <person name="Sherpa N."/>
            <person name="Shi L."/>
            <person name="Shih D."/>
            <person name="Sparrow T."/>
            <person name="Spaulding J."/>
            <person name="Stalker J."/>
            <person name="Stange-Thomann N."/>
            <person name="Stavropoulos S."/>
            <person name="Stone C."/>
            <person name="Strader C."/>
            <person name="Tesfaye S."/>
            <person name="Thomson T."/>
            <person name="Thoulutsang Y."/>
            <person name="Thoulutsang D."/>
            <person name="Topham K."/>
            <person name="Topping I."/>
            <person name="Tsamla T."/>
            <person name="Vassiliev H."/>
            <person name="Vo A."/>
            <person name="Wangchuk T."/>
            <person name="Wangdi T."/>
            <person name="Weiand M."/>
            <person name="Wilkinson J."/>
            <person name="Wilson A."/>
            <person name="Yadav S."/>
            <person name="Young G."/>
            <person name="Yu Q."/>
            <person name="Zembek L."/>
            <person name="Zhong D."/>
            <person name="Zimmer A."/>
            <person name="Zwirko Z."/>
            <person name="Jaffe D.B."/>
            <person name="Alvarez P."/>
            <person name="Brockman W."/>
            <person name="Butler J."/>
            <person name="Chin C."/>
            <person name="Gnerre S."/>
            <person name="Grabherr M."/>
            <person name="Kleber M."/>
            <person name="Mauceli E."/>
            <person name="MacCallum I."/>
        </authorList>
    </citation>
    <scope>NUCLEOTIDE SEQUENCE [LARGE SCALE GENOMIC DNA]</scope>
    <source>
        <strain evidence="5">Tucson 14030-0811.24</strain>
    </source>
</reference>
<gene>
    <name evidence="4" type="primary">Dwil\GK19414</name>
    <name evidence="4" type="ORF">Dwil_GK19414</name>
</gene>
<dbReference type="Pfam" id="PF13499">
    <property type="entry name" value="EF-hand_7"/>
    <property type="match status" value="2"/>
</dbReference>
<keyword evidence="1" id="KW-0677">Repeat</keyword>
<dbReference type="HOGENOM" id="CLU_061288_2_0_1"/>
<dbReference type="CDD" id="cd00051">
    <property type="entry name" value="EFh"/>
    <property type="match status" value="1"/>
</dbReference>
<dbReference type="SUPFAM" id="SSF47473">
    <property type="entry name" value="EF-hand"/>
    <property type="match status" value="1"/>
</dbReference>
<dbReference type="PANTHER" id="PTHR23048:SF0">
    <property type="entry name" value="CALMODULIN LIKE 3"/>
    <property type="match status" value="1"/>
</dbReference>
<dbReference type="FunFam" id="1.10.238.10:FF:000001">
    <property type="entry name" value="Calmodulin 1"/>
    <property type="match status" value="1"/>
</dbReference>
<dbReference type="Proteomes" id="UP000007798">
    <property type="component" value="Unassembled WGS sequence"/>
</dbReference>
<dbReference type="KEGG" id="dwi:6640567"/>
<dbReference type="SMR" id="B4MR07"/>
<accession>B4MR07</accession>
<dbReference type="InterPro" id="IPR018247">
    <property type="entry name" value="EF_Hand_1_Ca_BS"/>
</dbReference>
<dbReference type="PANTHER" id="PTHR23048">
    <property type="entry name" value="MYOSIN LIGHT CHAIN 1, 3"/>
    <property type="match status" value="1"/>
</dbReference>
<dbReference type="PhylomeDB" id="B4MR07"/>
<dbReference type="STRING" id="7260.B4MR07"/>
<dbReference type="GO" id="GO:0005509">
    <property type="term" value="F:calcium ion binding"/>
    <property type="evidence" value="ECO:0007669"/>
    <property type="project" value="InterPro"/>
</dbReference>
<feature type="domain" description="EF-hand" evidence="3">
    <location>
        <begin position="43"/>
        <end position="78"/>
    </location>
</feature>
<evidence type="ECO:0000313" key="4">
    <source>
        <dbReference type="EMBL" id="EDW74546.1"/>
    </source>
</evidence>
<dbReference type="InterPro" id="IPR002048">
    <property type="entry name" value="EF_hand_dom"/>
</dbReference>
<feature type="domain" description="EF-hand" evidence="3">
    <location>
        <begin position="116"/>
        <end position="148"/>
    </location>
</feature>
<organism evidence="5">
    <name type="scientific">Drosophila willistoni</name>
    <name type="common">Fruit fly</name>
    <dbReference type="NCBI Taxonomy" id="7260"/>
    <lineage>
        <taxon>Eukaryota</taxon>
        <taxon>Metazoa</taxon>
        <taxon>Ecdysozoa</taxon>
        <taxon>Arthropoda</taxon>
        <taxon>Hexapoda</taxon>
        <taxon>Insecta</taxon>
        <taxon>Pterygota</taxon>
        <taxon>Neoptera</taxon>
        <taxon>Endopterygota</taxon>
        <taxon>Diptera</taxon>
        <taxon>Brachycera</taxon>
        <taxon>Muscomorpha</taxon>
        <taxon>Ephydroidea</taxon>
        <taxon>Drosophilidae</taxon>
        <taxon>Drosophila</taxon>
        <taxon>Sophophora</taxon>
    </lineage>
</organism>
<evidence type="ECO:0000259" key="3">
    <source>
        <dbReference type="PROSITE" id="PS50222"/>
    </source>
</evidence>
<proteinExistence type="predicted"/>
<evidence type="ECO:0000313" key="5">
    <source>
        <dbReference type="Proteomes" id="UP000007798"/>
    </source>
</evidence>
<evidence type="ECO:0000256" key="2">
    <source>
        <dbReference type="ARBA" id="ARBA00022837"/>
    </source>
</evidence>
<keyword evidence="5" id="KW-1185">Reference proteome</keyword>
<dbReference type="SMART" id="SM00054">
    <property type="entry name" value="EFh"/>
    <property type="match status" value="4"/>
</dbReference>
<dbReference type="Gene3D" id="1.10.238.10">
    <property type="entry name" value="EF-hand"/>
    <property type="match status" value="2"/>
</dbReference>
<dbReference type="AlphaFoldDB" id="B4MR07"/>
<dbReference type="GO" id="GO:0043065">
    <property type="term" value="P:positive regulation of apoptotic process"/>
    <property type="evidence" value="ECO:0007669"/>
    <property type="project" value="EnsemblMetazoa"/>
</dbReference>
<feature type="domain" description="EF-hand" evidence="3">
    <location>
        <begin position="7"/>
        <end position="42"/>
    </location>
</feature>
<dbReference type="OrthoDB" id="26525at2759"/>
<protein>
    <submittedName>
        <fullName evidence="4">GK19414</fullName>
    </submittedName>
</protein>
<dbReference type="FunCoup" id="B4MR07">
    <property type="interactions" value="68"/>
</dbReference>
<dbReference type="InParanoid" id="B4MR07"/>
<evidence type="ECO:0000256" key="1">
    <source>
        <dbReference type="ARBA" id="ARBA00022737"/>
    </source>
</evidence>
<dbReference type="InterPro" id="IPR050230">
    <property type="entry name" value="CALM/Myosin/TropC-like"/>
</dbReference>
<dbReference type="PROSITE" id="PS50222">
    <property type="entry name" value="EF_HAND_2"/>
    <property type="match status" value="4"/>
</dbReference>
<dbReference type="InterPro" id="IPR011992">
    <property type="entry name" value="EF-hand-dom_pair"/>
</dbReference>
<dbReference type="GO" id="GO:0016460">
    <property type="term" value="C:myosin II complex"/>
    <property type="evidence" value="ECO:0007669"/>
    <property type="project" value="TreeGrafter"/>
</dbReference>
<dbReference type="EMBL" id="CH963849">
    <property type="protein sequence ID" value="EDW74546.1"/>
    <property type="molecule type" value="Genomic_DNA"/>
</dbReference>
<dbReference type="OMA" id="KMRDTSK"/>
<dbReference type="eggNOG" id="KOG0027">
    <property type="taxonomic scope" value="Eukaryota"/>
</dbReference>
<sequence>MEELRPDEMIWITEAFRILQKDSEGSVTTRELATVMRSLGCHPSEGELQSMINEVDYDGNGSIEIEEFTAMILRKLRATNNEDELREAFRIYDRDNNGFIHPGELKYVLTALGVKISDEEVDEMIREYDYDHDGQMNFDDFVGMMSTI</sequence>
<dbReference type="PROSITE" id="PS00018">
    <property type="entry name" value="EF_HAND_1"/>
    <property type="match status" value="2"/>
</dbReference>